<dbReference type="NCBIfam" id="NF001095">
    <property type="entry name" value="PRK00124.1"/>
    <property type="match status" value="1"/>
</dbReference>
<dbReference type="InterPro" id="IPR003791">
    <property type="entry name" value="UPF0178"/>
</dbReference>
<comment type="similarity">
    <text evidence="1 2">Belongs to the UPF0178 family.</text>
</comment>
<proteinExistence type="inferred from homology"/>
<sequence length="153" mass="16928">MLEIFVDADACPVKDEVLKVAYRHDLVLHLVSNQWLRLPVGPKVNKVVVDAGFDAADDWIAERAGEGDVVITGDILLADRCVKAGATVMGHGGRLFTADNIGMAIAMRELKSQLRDMGEDRGFNASFTKQDRATFLEAMESWYQKTRRSSSMP</sequence>
<dbReference type="CDD" id="cd18720">
    <property type="entry name" value="PIN_YqxD-like"/>
    <property type="match status" value="1"/>
</dbReference>
<keyword evidence="4" id="KW-1185">Reference proteome</keyword>
<protein>
    <recommendedName>
        <fullName evidence="2">UPF0178 protein ACFOKA_16975</fullName>
    </recommendedName>
</protein>
<dbReference type="HAMAP" id="MF_00489">
    <property type="entry name" value="UPF0178"/>
    <property type="match status" value="1"/>
</dbReference>
<reference evidence="4" key="1">
    <citation type="journal article" date="2019" name="Int. J. Syst. Evol. Microbiol.">
        <title>The Global Catalogue of Microorganisms (GCM) 10K type strain sequencing project: providing services to taxonomists for standard genome sequencing and annotation.</title>
        <authorList>
            <consortium name="The Broad Institute Genomics Platform"/>
            <consortium name="The Broad Institute Genome Sequencing Center for Infectious Disease"/>
            <person name="Wu L."/>
            <person name="Ma J."/>
        </authorList>
    </citation>
    <scope>NUCLEOTIDE SEQUENCE [LARGE SCALE GENOMIC DNA]</scope>
    <source>
        <strain evidence="4">KCTC 62164</strain>
    </source>
</reference>
<evidence type="ECO:0000256" key="2">
    <source>
        <dbReference type="HAMAP-Rule" id="MF_00489"/>
    </source>
</evidence>
<dbReference type="PANTHER" id="PTHR35146:SF1">
    <property type="entry name" value="UPF0178 PROTEIN YAII"/>
    <property type="match status" value="1"/>
</dbReference>
<dbReference type="EMBL" id="JBHRSL010000027">
    <property type="protein sequence ID" value="MFC3053596.1"/>
    <property type="molecule type" value="Genomic_DNA"/>
</dbReference>
<evidence type="ECO:0000256" key="1">
    <source>
        <dbReference type="ARBA" id="ARBA00008522"/>
    </source>
</evidence>
<dbReference type="PANTHER" id="PTHR35146">
    <property type="entry name" value="UPF0178 PROTEIN YAII"/>
    <property type="match status" value="1"/>
</dbReference>
<accession>A0ABV7D9K8</accession>
<dbReference type="Proteomes" id="UP001595444">
    <property type="component" value="Unassembled WGS sequence"/>
</dbReference>
<dbReference type="RefSeq" id="WP_194215454.1">
    <property type="nucleotide sequence ID" value="NZ_CP061205.1"/>
</dbReference>
<name>A0ABV7D9K8_9PROT</name>
<evidence type="ECO:0000313" key="3">
    <source>
        <dbReference type="EMBL" id="MFC3053596.1"/>
    </source>
</evidence>
<dbReference type="Pfam" id="PF02639">
    <property type="entry name" value="DUF188"/>
    <property type="match status" value="1"/>
</dbReference>
<gene>
    <name evidence="3" type="ORF">ACFOKA_16975</name>
</gene>
<organism evidence="3 4">
    <name type="scientific">Kordiimonas pumila</name>
    <dbReference type="NCBI Taxonomy" id="2161677"/>
    <lineage>
        <taxon>Bacteria</taxon>
        <taxon>Pseudomonadati</taxon>
        <taxon>Pseudomonadota</taxon>
        <taxon>Alphaproteobacteria</taxon>
        <taxon>Kordiimonadales</taxon>
        <taxon>Kordiimonadaceae</taxon>
        <taxon>Kordiimonas</taxon>
    </lineage>
</organism>
<evidence type="ECO:0000313" key="4">
    <source>
        <dbReference type="Proteomes" id="UP001595444"/>
    </source>
</evidence>
<comment type="caution">
    <text evidence="3">The sequence shown here is derived from an EMBL/GenBank/DDBJ whole genome shotgun (WGS) entry which is preliminary data.</text>
</comment>